<evidence type="ECO:0000256" key="2">
    <source>
        <dbReference type="ARBA" id="ARBA00022801"/>
    </source>
</evidence>
<dbReference type="PANTHER" id="PTHR46470:SF2">
    <property type="entry name" value="GLYCERALDEHYDE 3-PHOSPHATE PHOSPHATASE"/>
    <property type="match status" value="1"/>
</dbReference>
<keyword evidence="5" id="KW-1185">Reference proteome</keyword>
<dbReference type="SUPFAM" id="SSF56784">
    <property type="entry name" value="HAD-like"/>
    <property type="match status" value="1"/>
</dbReference>
<dbReference type="CDD" id="cd01427">
    <property type="entry name" value="HAD_like"/>
    <property type="match status" value="1"/>
</dbReference>
<organism evidence="4 5">
    <name type="scientific">Penicillium atrosanguineum</name>
    <dbReference type="NCBI Taxonomy" id="1132637"/>
    <lineage>
        <taxon>Eukaryota</taxon>
        <taxon>Fungi</taxon>
        <taxon>Dikarya</taxon>
        <taxon>Ascomycota</taxon>
        <taxon>Pezizomycotina</taxon>
        <taxon>Eurotiomycetes</taxon>
        <taxon>Eurotiomycetidae</taxon>
        <taxon>Eurotiales</taxon>
        <taxon>Aspergillaceae</taxon>
        <taxon>Penicillium</taxon>
    </lineage>
</organism>
<evidence type="ECO:0000256" key="1">
    <source>
        <dbReference type="ARBA" id="ARBA00022723"/>
    </source>
</evidence>
<dbReference type="GO" id="GO:0046872">
    <property type="term" value="F:metal ion binding"/>
    <property type="evidence" value="ECO:0007669"/>
    <property type="project" value="UniProtKB-KW"/>
</dbReference>
<dbReference type="InterPro" id="IPR036412">
    <property type="entry name" value="HAD-like_sf"/>
</dbReference>
<accession>A0A9W9Q5B7</accession>
<dbReference type="InterPro" id="IPR023198">
    <property type="entry name" value="PGP-like_dom2"/>
</dbReference>
<dbReference type="InterPro" id="IPR051400">
    <property type="entry name" value="HAD-like_hydrolase"/>
</dbReference>
<keyword evidence="3" id="KW-0460">Magnesium</keyword>
<dbReference type="SFLD" id="SFLDS00003">
    <property type="entry name" value="Haloacid_Dehalogenase"/>
    <property type="match status" value="1"/>
</dbReference>
<dbReference type="Proteomes" id="UP001147746">
    <property type="component" value="Unassembled WGS sequence"/>
</dbReference>
<reference evidence="4" key="1">
    <citation type="submission" date="2022-12" db="EMBL/GenBank/DDBJ databases">
        <authorList>
            <person name="Petersen C."/>
        </authorList>
    </citation>
    <scope>NUCLEOTIDE SEQUENCE</scope>
    <source>
        <strain evidence="4">IBT 21472</strain>
    </source>
</reference>
<dbReference type="EMBL" id="JAPZBO010000002">
    <property type="protein sequence ID" value="KAJ5323577.1"/>
    <property type="molecule type" value="Genomic_DNA"/>
</dbReference>
<gene>
    <name evidence="4" type="ORF">N7476_002177</name>
</gene>
<dbReference type="PANTHER" id="PTHR46470">
    <property type="entry name" value="N-ACYLNEURAMINATE-9-PHOSPHATASE"/>
    <property type="match status" value="1"/>
</dbReference>
<evidence type="ECO:0000256" key="3">
    <source>
        <dbReference type="ARBA" id="ARBA00022842"/>
    </source>
</evidence>
<protein>
    <recommendedName>
        <fullName evidence="6">HAD-like domain-containing protein</fullName>
    </recommendedName>
</protein>
<dbReference type="Pfam" id="PF00702">
    <property type="entry name" value="Hydrolase"/>
    <property type="match status" value="1"/>
</dbReference>
<comment type="caution">
    <text evidence="4">The sequence shown here is derived from an EMBL/GenBank/DDBJ whole genome shotgun (WGS) entry which is preliminary data.</text>
</comment>
<dbReference type="OrthoDB" id="1694274at2759"/>
<dbReference type="Gene3D" id="3.40.50.1000">
    <property type="entry name" value="HAD superfamily/HAD-like"/>
    <property type="match status" value="1"/>
</dbReference>
<evidence type="ECO:0008006" key="6">
    <source>
        <dbReference type="Google" id="ProtNLM"/>
    </source>
</evidence>
<sequence length="247" mass="27815">MSTPNPHLQAILAKKWFGFDLDDTLHEFRKASTKASMTVFEAIHKKFGINMEALEVKYQEILQTSTANAFTDGRTSTDYRRERFTQLLEAHLVDDPIEDTYINNLLEIYQSSLRSNLTLKAGALGLLQTLRRLGKKVIVITEGPADAQEWTAQELGLWSYIDILVTTNGIGKSKVDGLFGVVFEKYGISADEIVYFGDNEVRDVKVAQGDGILAVLYDEKQRSQLDDCESLRIDSWEFLALNLEPGV</sequence>
<dbReference type="Gene3D" id="1.10.150.240">
    <property type="entry name" value="Putative phosphatase, domain 2"/>
    <property type="match status" value="1"/>
</dbReference>
<reference evidence="4" key="2">
    <citation type="journal article" date="2023" name="IMA Fungus">
        <title>Comparative genomic study of the Penicillium genus elucidates a diverse pangenome and 15 lateral gene transfer events.</title>
        <authorList>
            <person name="Petersen C."/>
            <person name="Sorensen T."/>
            <person name="Nielsen M.R."/>
            <person name="Sondergaard T.E."/>
            <person name="Sorensen J.L."/>
            <person name="Fitzpatrick D.A."/>
            <person name="Frisvad J.C."/>
            <person name="Nielsen K.L."/>
        </authorList>
    </citation>
    <scope>NUCLEOTIDE SEQUENCE</scope>
    <source>
        <strain evidence="4">IBT 21472</strain>
    </source>
</reference>
<dbReference type="AlphaFoldDB" id="A0A9W9Q5B7"/>
<keyword evidence="2" id="KW-0378">Hydrolase</keyword>
<dbReference type="InterPro" id="IPR023214">
    <property type="entry name" value="HAD_sf"/>
</dbReference>
<proteinExistence type="predicted"/>
<evidence type="ECO:0000313" key="4">
    <source>
        <dbReference type="EMBL" id="KAJ5323577.1"/>
    </source>
</evidence>
<dbReference type="SFLD" id="SFLDG01129">
    <property type="entry name" value="C1.5:_HAD__Beta-PGM__Phosphata"/>
    <property type="match status" value="1"/>
</dbReference>
<dbReference type="GO" id="GO:0016791">
    <property type="term" value="F:phosphatase activity"/>
    <property type="evidence" value="ECO:0007669"/>
    <property type="project" value="TreeGrafter"/>
</dbReference>
<name>A0A9W9Q5B7_9EURO</name>
<evidence type="ECO:0000313" key="5">
    <source>
        <dbReference type="Proteomes" id="UP001147746"/>
    </source>
</evidence>
<keyword evidence="1" id="KW-0479">Metal-binding</keyword>